<evidence type="ECO:0000256" key="3">
    <source>
        <dbReference type="RuleBase" id="RU361235"/>
    </source>
</evidence>
<proteinExistence type="inferred from homology"/>
<keyword evidence="3" id="KW-0732">Signal</keyword>
<keyword evidence="2 3" id="KW-0378">Hydrolase</keyword>
<accession>A0A1L7SRD9</accession>
<dbReference type="GeneID" id="65085584"/>
<dbReference type="PANTHER" id="PTHR11559">
    <property type="entry name" value="CARBOXYLESTERASE"/>
    <property type="match status" value="1"/>
</dbReference>
<protein>
    <recommendedName>
        <fullName evidence="3">Carboxylic ester hydrolase</fullName>
        <ecNumber evidence="3">3.1.1.-</ecNumber>
    </recommendedName>
</protein>
<keyword evidence="6" id="KW-1185">Reference proteome</keyword>
<comment type="caution">
    <text evidence="5">The sequence shown here is derived from an EMBL/GenBank/DDBJ whole genome shotgun (WGS) entry which is preliminary data.</text>
</comment>
<dbReference type="Gene3D" id="3.40.50.1820">
    <property type="entry name" value="alpha/beta hydrolase"/>
    <property type="match status" value="1"/>
</dbReference>
<evidence type="ECO:0000256" key="1">
    <source>
        <dbReference type="ARBA" id="ARBA00005964"/>
    </source>
</evidence>
<dbReference type="RefSeq" id="XP_041677930.1">
    <property type="nucleotide sequence ID" value="XM_041826915.1"/>
</dbReference>
<feature type="signal peptide" evidence="3">
    <location>
        <begin position="1"/>
        <end position="16"/>
    </location>
</feature>
<dbReference type="EMBL" id="FCQH01000002">
    <property type="protein sequence ID" value="CVK86404.1"/>
    <property type="molecule type" value="Genomic_DNA"/>
</dbReference>
<dbReference type="EC" id="3.1.1.-" evidence="3"/>
<name>A0A1L7SRD9_FUSMA</name>
<evidence type="ECO:0000313" key="5">
    <source>
        <dbReference type="EMBL" id="CVK86404.1"/>
    </source>
</evidence>
<dbReference type="GO" id="GO:0016787">
    <property type="term" value="F:hydrolase activity"/>
    <property type="evidence" value="ECO:0007669"/>
    <property type="project" value="UniProtKB-KW"/>
</dbReference>
<sequence length="565" mass="62088">MMQTFLGLLVAAGAMSSPTPQPPTVHTRNGTLIGSTTDHVENFYGIPYAQPPVGRLRLRHPQPIGKSYGRLHLPANISDVTACVQMDQDPSLTEGLSTSLTDVLHGVGGNFTGKSGEDCLTINIQRPSGTSEHKRLPVLLWIYGGGWEVGTTQIYDASAIIGKSVAMREPVIFVAPNYRVNAYGFLNGKEIQEAGLSNLGLRDQRKALEWVAENIEAFGGDPNKVTIWGESAGAASVFDHLIINNGDHTYKGKPLFHGAIMNSGTFVNTVGTAHPKAQKVFDTFASNSGCNPSKLGKATIDCLRQTPSAKYQAAMNTLPNFSGPDSNNLAYIRRTDNSSSFYSNVPQDALRRGKYAHLPIIVGNLEDEATIFAVSSRNLINSTESLISYFTTWFTDAPRKLISDFIATYPNHPSAGLPAGTGDKYELYPQYKRNSAIQTDVTFEGGRRVVLGYLSRVVPTWSYIGTYLHKDPKIAQFGTYHTSDLGTQFFLENPTAANNMNEAYIHFVNYLDPNGRKGRLGWWPRWSEKCQQLANFSSTAVSLTGDNYREDSIKFLEKYSSQLLQ</sequence>
<dbReference type="Pfam" id="PF00135">
    <property type="entry name" value="COesterase"/>
    <property type="match status" value="1"/>
</dbReference>
<dbReference type="AlphaFoldDB" id="A0A1L7SRD9"/>
<dbReference type="VEuPathDB" id="FungiDB:FMAN_06320"/>
<dbReference type="PROSITE" id="PS00122">
    <property type="entry name" value="CARBOXYLESTERASE_B_1"/>
    <property type="match status" value="1"/>
</dbReference>
<organism evidence="5 6">
    <name type="scientific">Fusarium mangiferae</name>
    <name type="common">Mango malformation disease fungus</name>
    <dbReference type="NCBI Taxonomy" id="192010"/>
    <lineage>
        <taxon>Eukaryota</taxon>
        <taxon>Fungi</taxon>
        <taxon>Dikarya</taxon>
        <taxon>Ascomycota</taxon>
        <taxon>Pezizomycotina</taxon>
        <taxon>Sordariomycetes</taxon>
        <taxon>Hypocreomycetidae</taxon>
        <taxon>Hypocreales</taxon>
        <taxon>Nectriaceae</taxon>
        <taxon>Fusarium</taxon>
        <taxon>Fusarium fujikuroi species complex</taxon>
    </lineage>
</organism>
<gene>
    <name evidence="5" type="ORF">FMAN_06320</name>
</gene>
<comment type="similarity">
    <text evidence="1 3">Belongs to the type-B carboxylesterase/lipase family.</text>
</comment>
<dbReference type="SUPFAM" id="SSF53474">
    <property type="entry name" value="alpha/beta-Hydrolases"/>
    <property type="match status" value="1"/>
</dbReference>
<dbReference type="InterPro" id="IPR050309">
    <property type="entry name" value="Type-B_Carboxylest/Lipase"/>
</dbReference>
<evidence type="ECO:0000259" key="4">
    <source>
        <dbReference type="Pfam" id="PF00135"/>
    </source>
</evidence>
<dbReference type="InterPro" id="IPR029058">
    <property type="entry name" value="AB_hydrolase_fold"/>
</dbReference>
<reference evidence="6" key="1">
    <citation type="journal article" date="2016" name="Genome Biol. Evol.">
        <title>Comparative 'omics' of the Fusarium fujikuroi species complex highlights differences in genetic potential and metabolite synthesis.</title>
        <authorList>
            <person name="Niehaus E.-M."/>
            <person name="Muensterkoetter M."/>
            <person name="Proctor R.H."/>
            <person name="Brown D.W."/>
            <person name="Sharon A."/>
            <person name="Idan Y."/>
            <person name="Oren-Young L."/>
            <person name="Sieber C.M."/>
            <person name="Novak O."/>
            <person name="Pencik A."/>
            <person name="Tarkowska D."/>
            <person name="Hromadova K."/>
            <person name="Freeman S."/>
            <person name="Maymon M."/>
            <person name="Elazar M."/>
            <person name="Youssef S.A."/>
            <person name="El-Shabrawy E.S.M."/>
            <person name="Shalaby A.B.A."/>
            <person name="Houterman P."/>
            <person name="Brock N.L."/>
            <person name="Burkhardt I."/>
            <person name="Tsavkelova E.A."/>
            <person name="Dickschat J.S."/>
            <person name="Galuszka P."/>
            <person name="Gueldener U."/>
            <person name="Tudzynski B."/>
        </authorList>
    </citation>
    <scope>NUCLEOTIDE SEQUENCE [LARGE SCALE GENOMIC DNA]</scope>
    <source>
        <strain evidence="6">MRC7560</strain>
    </source>
</reference>
<dbReference type="InterPro" id="IPR019826">
    <property type="entry name" value="Carboxylesterase_B_AS"/>
</dbReference>
<dbReference type="Proteomes" id="UP000184255">
    <property type="component" value="Unassembled WGS sequence"/>
</dbReference>
<dbReference type="InterPro" id="IPR002018">
    <property type="entry name" value="CarbesteraseB"/>
</dbReference>
<feature type="chain" id="PRO_5011813973" description="Carboxylic ester hydrolase" evidence="3">
    <location>
        <begin position="17"/>
        <end position="565"/>
    </location>
</feature>
<evidence type="ECO:0000313" key="6">
    <source>
        <dbReference type="Proteomes" id="UP000184255"/>
    </source>
</evidence>
<evidence type="ECO:0000256" key="2">
    <source>
        <dbReference type="ARBA" id="ARBA00022801"/>
    </source>
</evidence>
<feature type="domain" description="Carboxylesterase type B" evidence="4">
    <location>
        <begin position="22"/>
        <end position="551"/>
    </location>
</feature>